<dbReference type="EMBL" id="JRRC01419847">
    <property type="protein sequence ID" value="KHG04863.1"/>
    <property type="molecule type" value="Genomic_DNA"/>
</dbReference>
<comment type="caution">
    <text evidence="1">The sequence shown here is derived from an EMBL/GenBank/DDBJ whole genome shotgun (WGS) entry which is preliminary data.</text>
</comment>
<organism evidence="1 2">
    <name type="scientific">Gossypium arboreum</name>
    <name type="common">Tree cotton</name>
    <name type="synonym">Gossypium nanking</name>
    <dbReference type="NCBI Taxonomy" id="29729"/>
    <lineage>
        <taxon>Eukaryota</taxon>
        <taxon>Viridiplantae</taxon>
        <taxon>Streptophyta</taxon>
        <taxon>Embryophyta</taxon>
        <taxon>Tracheophyta</taxon>
        <taxon>Spermatophyta</taxon>
        <taxon>Magnoliopsida</taxon>
        <taxon>eudicotyledons</taxon>
        <taxon>Gunneridae</taxon>
        <taxon>Pentapetalae</taxon>
        <taxon>rosids</taxon>
        <taxon>malvids</taxon>
        <taxon>Malvales</taxon>
        <taxon>Malvaceae</taxon>
        <taxon>Malvoideae</taxon>
        <taxon>Gossypium</taxon>
    </lineage>
</organism>
<gene>
    <name evidence="1" type="ORF">F383_29243</name>
</gene>
<dbReference type="AlphaFoldDB" id="A0A0B0MRZ9"/>
<reference evidence="2" key="1">
    <citation type="submission" date="2014-09" db="EMBL/GenBank/DDBJ databases">
        <authorList>
            <person name="Mudge J."/>
            <person name="Ramaraj T."/>
            <person name="Lindquist I.E."/>
            <person name="Bharti A.K."/>
            <person name="Sundararajan A."/>
            <person name="Cameron C.T."/>
            <person name="Woodward J.E."/>
            <person name="May G.D."/>
            <person name="Brubaker C."/>
            <person name="Broadhvest J."/>
            <person name="Wilkins T.A."/>
        </authorList>
    </citation>
    <scope>NUCLEOTIDE SEQUENCE</scope>
    <source>
        <strain evidence="2">cv. AKA8401</strain>
    </source>
</reference>
<accession>A0A0B0MRZ9</accession>
<name>A0A0B0MRZ9_GOSAR</name>
<evidence type="ECO:0000313" key="2">
    <source>
        <dbReference type="Proteomes" id="UP000032142"/>
    </source>
</evidence>
<evidence type="ECO:0000313" key="1">
    <source>
        <dbReference type="EMBL" id="KHG04863.1"/>
    </source>
</evidence>
<keyword evidence="2" id="KW-1185">Reference proteome</keyword>
<dbReference type="Proteomes" id="UP000032142">
    <property type="component" value="Unassembled WGS sequence"/>
</dbReference>
<sequence>MQYHILPSQPLHSTSVEPYTPCGDIINLPNPTLQKVPNAALIV</sequence>
<protein>
    <submittedName>
        <fullName evidence="1">Uncharacterized protein</fullName>
    </submittedName>
</protein>
<proteinExistence type="predicted"/>